<dbReference type="EMBL" id="QEFB01000001">
    <property type="protein sequence ID" value="PWC08651.1"/>
    <property type="molecule type" value="Genomic_DNA"/>
</dbReference>
<evidence type="ECO:0000259" key="1">
    <source>
        <dbReference type="Pfam" id="PF03819"/>
    </source>
</evidence>
<reference evidence="3" key="1">
    <citation type="submission" date="2018-04" db="EMBL/GenBank/DDBJ databases">
        <authorList>
            <person name="Liu S."/>
            <person name="Wang Z."/>
            <person name="Li J."/>
        </authorList>
    </citation>
    <scope>NUCLEOTIDE SEQUENCE [LARGE SCALE GENOMIC DNA]</scope>
    <source>
        <strain evidence="3">622</strain>
    </source>
</reference>
<proteinExistence type="predicted"/>
<dbReference type="GO" id="GO:0046047">
    <property type="term" value="P:TTP catabolic process"/>
    <property type="evidence" value="ECO:0007669"/>
    <property type="project" value="TreeGrafter"/>
</dbReference>
<evidence type="ECO:0000313" key="2">
    <source>
        <dbReference type="EMBL" id="PWC08651.1"/>
    </source>
</evidence>
<dbReference type="InterPro" id="IPR004518">
    <property type="entry name" value="MazG-like_dom"/>
</dbReference>
<evidence type="ECO:0000313" key="3">
    <source>
        <dbReference type="Proteomes" id="UP000244962"/>
    </source>
</evidence>
<comment type="caution">
    <text evidence="2">The sequence shown here is derived from an EMBL/GenBank/DDBJ whole genome shotgun (WGS) entry which is preliminary data.</text>
</comment>
<dbReference type="Proteomes" id="UP000244962">
    <property type="component" value="Unassembled WGS sequence"/>
</dbReference>
<dbReference type="GO" id="GO:0046052">
    <property type="term" value="P:UTP catabolic process"/>
    <property type="evidence" value="ECO:0007669"/>
    <property type="project" value="TreeGrafter"/>
</dbReference>
<dbReference type="GO" id="GO:0046081">
    <property type="term" value="P:dUTP catabolic process"/>
    <property type="evidence" value="ECO:0007669"/>
    <property type="project" value="TreeGrafter"/>
</dbReference>
<dbReference type="GO" id="GO:0046076">
    <property type="term" value="P:dTTP catabolic process"/>
    <property type="evidence" value="ECO:0007669"/>
    <property type="project" value="TreeGrafter"/>
</dbReference>
<dbReference type="Pfam" id="PF03819">
    <property type="entry name" value="MazG"/>
    <property type="match status" value="1"/>
</dbReference>
<keyword evidence="2" id="KW-0378">Hydrolase</keyword>
<accession>A0A2U1TIC9</accession>
<sequence length="225" mass="24703">MAALAASMSTVLDRCVWSQSMTHESLVTYLVEESYELIDAVEAGDRDALLEELGDVLLQVVFHAEIARRTPGEGFSLDDVARVANEKMVRRHPHVFGDEVALTVDDVYRVWRAAKAREKATRTSILEGIPQSMPALALAEKVLGRAKQAGLHPRHTDAVASPDFDDERELGELLLAIASRAQEQGLDAERALRATLRDVQDDLRQAEVGVSATMDTRDGETPDAD</sequence>
<feature type="domain" description="NTP pyrophosphohydrolase MazG-like" evidence="1">
    <location>
        <begin position="22"/>
        <end position="96"/>
    </location>
</feature>
<dbReference type="InterPro" id="IPR048015">
    <property type="entry name" value="NTP-PPase_MazG-like_N"/>
</dbReference>
<protein>
    <submittedName>
        <fullName evidence="2">Nucleoside triphosphate pyrophosphohydrolase</fullName>
    </submittedName>
</protein>
<dbReference type="Gene3D" id="1.10.287.1080">
    <property type="entry name" value="MazG-like"/>
    <property type="match status" value="1"/>
</dbReference>
<dbReference type="CDD" id="cd11528">
    <property type="entry name" value="NTP-PPase_MazG_Nterm"/>
    <property type="match status" value="1"/>
</dbReference>
<dbReference type="AlphaFoldDB" id="A0A2U1TIC9"/>
<dbReference type="PANTHER" id="PTHR30522">
    <property type="entry name" value="NUCLEOSIDE TRIPHOSPHATE PYROPHOSPHOHYDROLASE"/>
    <property type="match status" value="1"/>
</dbReference>
<dbReference type="GO" id="GO:0006203">
    <property type="term" value="P:dGTP catabolic process"/>
    <property type="evidence" value="ECO:0007669"/>
    <property type="project" value="TreeGrafter"/>
</dbReference>
<dbReference type="GO" id="GO:0047429">
    <property type="term" value="F:nucleoside triphosphate diphosphatase activity"/>
    <property type="evidence" value="ECO:0007669"/>
    <property type="project" value="TreeGrafter"/>
</dbReference>
<gene>
    <name evidence="2" type="ORF">DF223_04165</name>
</gene>
<name>A0A2U1TIC9_9MICO</name>
<dbReference type="PANTHER" id="PTHR30522:SF0">
    <property type="entry name" value="NUCLEOSIDE TRIPHOSPHATE PYROPHOSPHOHYDROLASE"/>
    <property type="match status" value="1"/>
</dbReference>
<dbReference type="InterPro" id="IPR011551">
    <property type="entry name" value="NTP_PyrPHydrolase_MazG"/>
</dbReference>
<organism evidence="2 3">
    <name type="scientific">Mycetocola zhujimingii</name>
    <dbReference type="NCBI Taxonomy" id="2079792"/>
    <lineage>
        <taxon>Bacteria</taxon>
        <taxon>Bacillati</taxon>
        <taxon>Actinomycetota</taxon>
        <taxon>Actinomycetes</taxon>
        <taxon>Micrococcales</taxon>
        <taxon>Microbacteriaceae</taxon>
        <taxon>Mycetocola</taxon>
    </lineage>
</organism>
<dbReference type="GO" id="GO:0046061">
    <property type="term" value="P:dATP catabolic process"/>
    <property type="evidence" value="ECO:0007669"/>
    <property type="project" value="TreeGrafter"/>
</dbReference>
<keyword evidence="3" id="KW-1185">Reference proteome</keyword>
<dbReference type="SUPFAM" id="SSF101386">
    <property type="entry name" value="all-alpha NTP pyrophosphatases"/>
    <property type="match status" value="1"/>
</dbReference>